<feature type="chain" id="PRO_5038039350" evidence="7">
    <location>
        <begin position="26"/>
        <end position="443"/>
    </location>
</feature>
<evidence type="ECO:0000313" key="9">
    <source>
        <dbReference type="Proteomes" id="UP000712157"/>
    </source>
</evidence>
<keyword evidence="4" id="KW-0564">Palmitate</keyword>
<keyword evidence="3" id="KW-0472">Membrane</keyword>
<evidence type="ECO:0000256" key="4">
    <source>
        <dbReference type="ARBA" id="ARBA00023139"/>
    </source>
</evidence>
<evidence type="ECO:0000256" key="3">
    <source>
        <dbReference type="ARBA" id="ARBA00023136"/>
    </source>
</evidence>
<dbReference type="RefSeq" id="WP_238721914.1">
    <property type="nucleotide sequence ID" value="NZ_JAHQCW010000019.1"/>
</dbReference>
<evidence type="ECO:0000256" key="1">
    <source>
        <dbReference type="ARBA" id="ARBA00022475"/>
    </source>
</evidence>
<reference evidence="8" key="1">
    <citation type="submission" date="2021-06" db="EMBL/GenBank/DDBJ databases">
        <title>Description of novel taxa of the family Lachnospiraceae.</title>
        <authorList>
            <person name="Chaplin A.V."/>
            <person name="Sokolova S.R."/>
            <person name="Pikina A.P."/>
            <person name="Korzhanova M."/>
            <person name="Belova V."/>
            <person name="Korostin D."/>
            <person name="Efimov B.A."/>
        </authorList>
    </citation>
    <scope>NUCLEOTIDE SEQUENCE</scope>
    <source>
        <strain evidence="8">ASD5720</strain>
    </source>
</reference>
<feature type="signal peptide" evidence="7">
    <location>
        <begin position="1"/>
        <end position="25"/>
    </location>
</feature>
<evidence type="ECO:0000256" key="7">
    <source>
        <dbReference type="SAM" id="SignalP"/>
    </source>
</evidence>
<keyword evidence="2 7" id="KW-0732">Signal</keyword>
<name>A0A949NGZ1_9FIRM</name>
<dbReference type="Proteomes" id="UP000712157">
    <property type="component" value="Unassembled WGS sequence"/>
</dbReference>
<dbReference type="EMBL" id="JAHQCW010000019">
    <property type="protein sequence ID" value="MBU9737328.1"/>
    <property type="molecule type" value="Genomic_DNA"/>
</dbReference>
<dbReference type="Pfam" id="PF01547">
    <property type="entry name" value="SBP_bac_1"/>
    <property type="match status" value="1"/>
</dbReference>
<comment type="caution">
    <text evidence="8">The sequence shown here is derived from an EMBL/GenBank/DDBJ whole genome shotgun (WGS) entry which is preliminary data.</text>
</comment>
<evidence type="ECO:0000256" key="5">
    <source>
        <dbReference type="ARBA" id="ARBA00023288"/>
    </source>
</evidence>
<keyword evidence="9" id="KW-1185">Reference proteome</keyword>
<dbReference type="PROSITE" id="PS51257">
    <property type="entry name" value="PROKAR_LIPOPROTEIN"/>
    <property type="match status" value="1"/>
</dbReference>
<keyword evidence="5" id="KW-0449">Lipoprotein</keyword>
<accession>A0A949NGZ1</accession>
<feature type="region of interest" description="Disordered" evidence="6">
    <location>
        <begin position="28"/>
        <end position="53"/>
    </location>
</feature>
<organism evidence="8 9">
    <name type="scientific">Diplocloster agilis</name>
    <dbReference type="NCBI Taxonomy" id="2850323"/>
    <lineage>
        <taxon>Bacteria</taxon>
        <taxon>Bacillati</taxon>
        <taxon>Bacillota</taxon>
        <taxon>Clostridia</taxon>
        <taxon>Lachnospirales</taxon>
        <taxon>Lachnospiraceae</taxon>
        <taxon>Diplocloster</taxon>
    </lineage>
</organism>
<dbReference type="PANTHER" id="PTHR43649">
    <property type="entry name" value="ARABINOSE-BINDING PROTEIN-RELATED"/>
    <property type="match status" value="1"/>
</dbReference>
<gene>
    <name evidence="8" type="ORF">KTH89_12330</name>
</gene>
<keyword evidence="1" id="KW-1003">Cell membrane</keyword>
<dbReference type="Gene3D" id="3.40.190.10">
    <property type="entry name" value="Periplasmic binding protein-like II"/>
    <property type="match status" value="2"/>
</dbReference>
<evidence type="ECO:0000256" key="2">
    <source>
        <dbReference type="ARBA" id="ARBA00022729"/>
    </source>
</evidence>
<protein>
    <submittedName>
        <fullName evidence="8">Extracellular solute-binding protein</fullName>
    </submittedName>
</protein>
<dbReference type="AlphaFoldDB" id="A0A949NGZ1"/>
<dbReference type="PANTHER" id="PTHR43649:SF33">
    <property type="entry name" value="POLYGALACTURONAN_RHAMNOGALACTURONAN-BINDING PROTEIN YTCQ"/>
    <property type="match status" value="1"/>
</dbReference>
<dbReference type="SUPFAM" id="SSF53850">
    <property type="entry name" value="Periplasmic binding protein-like II"/>
    <property type="match status" value="1"/>
</dbReference>
<proteinExistence type="predicted"/>
<dbReference type="InterPro" id="IPR050490">
    <property type="entry name" value="Bact_solute-bd_prot1"/>
</dbReference>
<evidence type="ECO:0000256" key="6">
    <source>
        <dbReference type="SAM" id="MobiDB-lite"/>
    </source>
</evidence>
<sequence>MWKKTFAAALAVMMAAGMMTGCGKAQAPAENEAGSAEVTAAPQEEKEAAPESGEEVTLSFMLPQTHYKDFVKELTAQFEEENPGYKIDVQAIPDNQWIDLVKTKVAVEETPDIIRIDKSLMLEVGEDNFLEMTEEQPWYSRAIESQMEPKMIDGKLYGMPASGDTAVGLLYNKKLFDENNVKVPSNTAELYEACEVFKEKGITPVYASDKDTWTTQVWFTGAAPQVVPEETFAKLMSGELKWTDVPEFEDVIAKMGELREKGYTNADFMAATYDSAQAAMANGEAAMYVSGQFAIGDIQKINPDVDIRMAVLPYEKDILAVSKGPGQFSIFKNSKNAKAAEKFLDWMSQPEHMDIFLAGWGEYPLFKDQKMELPAWQQELNDGYMTTGNTAVETNSLLTGIDLNDFWSYQQEMLTGSITAKEVMEKWDVSFADQAKAKGMEGF</sequence>
<dbReference type="InterPro" id="IPR006059">
    <property type="entry name" value="SBP"/>
</dbReference>
<evidence type="ECO:0000313" key="8">
    <source>
        <dbReference type="EMBL" id="MBU9737328.1"/>
    </source>
</evidence>